<evidence type="ECO:0000313" key="3">
    <source>
        <dbReference type="Proteomes" id="UP000256328"/>
    </source>
</evidence>
<evidence type="ECO:0000256" key="1">
    <source>
        <dbReference type="SAM" id="SignalP"/>
    </source>
</evidence>
<protein>
    <submittedName>
        <fullName evidence="2">Uncharacterized protein</fullName>
    </submittedName>
</protein>
<evidence type="ECO:0000313" key="2">
    <source>
        <dbReference type="EMBL" id="RDW68325.1"/>
    </source>
</evidence>
<proteinExistence type="predicted"/>
<sequence length="258" mass="28697">MPLPILHPFYLICFFLLCLAPAVTALITLPVILQLTNESILARARIRVCTETCACESETAAGAAWGERFGGKHVSAEEDRDDGQVVLIPSPASLSWSDEEKRSGVACEKGDLEMGTSKSLQALISSLKNELDKPLDPPLQNIAPSHLITLQEVTITPSLHQKQSCSQIRKDHHAFMAATVRLLYDIQELQQLHHFPRSRNIREEEENGAEGSVYEALKDFQQIWASRNGIEYPKGELHRAVIASVPNRRECAGLFCEE</sequence>
<keyword evidence="3" id="KW-1185">Reference proteome</keyword>
<feature type="signal peptide" evidence="1">
    <location>
        <begin position="1"/>
        <end position="25"/>
    </location>
</feature>
<feature type="chain" id="PRO_5017561688" evidence="1">
    <location>
        <begin position="26"/>
        <end position="258"/>
    </location>
</feature>
<reference evidence="2 3" key="1">
    <citation type="journal article" date="2018" name="IMA Fungus">
        <title>IMA Genome-F 9: Draft genome sequence of Annulohypoxylon stygium, Aspergillus mulundensis, Berkeleyomyces basicola (syn. Thielaviopsis basicola), Ceratocystis smalleyi, two Cercospora beticola strains, Coleophoma cylindrospora, Fusarium fracticaudum, Phialophora cf. hyalina, and Morchella septimelata.</title>
        <authorList>
            <person name="Wingfield B.D."/>
            <person name="Bills G.F."/>
            <person name="Dong Y."/>
            <person name="Huang W."/>
            <person name="Nel W.J."/>
            <person name="Swalarsk-Parry B.S."/>
            <person name="Vaghefi N."/>
            <person name="Wilken P.M."/>
            <person name="An Z."/>
            <person name="de Beer Z.W."/>
            <person name="De Vos L."/>
            <person name="Chen L."/>
            <person name="Duong T.A."/>
            <person name="Gao Y."/>
            <person name="Hammerbacher A."/>
            <person name="Kikkert J.R."/>
            <person name="Li Y."/>
            <person name="Li H."/>
            <person name="Li K."/>
            <person name="Li Q."/>
            <person name="Liu X."/>
            <person name="Ma X."/>
            <person name="Naidoo K."/>
            <person name="Pethybridge S.J."/>
            <person name="Sun J."/>
            <person name="Steenkamp E.T."/>
            <person name="van der Nest M.A."/>
            <person name="van Wyk S."/>
            <person name="Wingfield M.J."/>
            <person name="Xiong C."/>
            <person name="Yue Q."/>
            <person name="Zhang X."/>
        </authorList>
    </citation>
    <scope>NUCLEOTIDE SEQUENCE [LARGE SCALE GENOMIC DNA]</scope>
    <source>
        <strain evidence="2 3">BP5796</strain>
    </source>
</reference>
<accession>A0A3D8R2P5</accession>
<dbReference type="Proteomes" id="UP000256328">
    <property type="component" value="Unassembled WGS sequence"/>
</dbReference>
<dbReference type="OrthoDB" id="10371719at2759"/>
<keyword evidence="1" id="KW-0732">Signal</keyword>
<dbReference type="EMBL" id="PDLN01000013">
    <property type="protein sequence ID" value="RDW68325.1"/>
    <property type="molecule type" value="Genomic_DNA"/>
</dbReference>
<dbReference type="AlphaFoldDB" id="A0A3D8R2P5"/>
<name>A0A3D8R2P5_9HELO</name>
<organism evidence="2 3">
    <name type="scientific">Coleophoma crateriformis</name>
    <dbReference type="NCBI Taxonomy" id="565419"/>
    <lineage>
        <taxon>Eukaryota</taxon>
        <taxon>Fungi</taxon>
        <taxon>Dikarya</taxon>
        <taxon>Ascomycota</taxon>
        <taxon>Pezizomycotina</taxon>
        <taxon>Leotiomycetes</taxon>
        <taxon>Helotiales</taxon>
        <taxon>Dermateaceae</taxon>
        <taxon>Coleophoma</taxon>
    </lineage>
</organism>
<gene>
    <name evidence="2" type="ORF">BP5796_08982</name>
</gene>
<comment type="caution">
    <text evidence="2">The sequence shown here is derived from an EMBL/GenBank/DDBJ whole genome shotgun (WGS) entry which is preliminary data.</text>
</comment>